<comment type="caution">
    <text evidence="1">The sequence shown here is derived from an EMBL/GenBank/DDBJ whole genome shotgun (WGS) entry which is preliminary data.</text>
</comment>
<protein>
    <submittedName>
        <fullName evidence="1">Uncharacterized protein</fullName>
    </submittedName>
</protein>
<dbReference type="Proteomes" id="UP000659344">
    <property type="component" value="Unassembled WGS sequence"/>
</dbReference>
<reference evidence="2" key="1">
    <citation type="journal article" date="2019" name="Int. J. Syst. Evol. Microbiol.">
        <title>The Global Catalogue of Microorganisms (GCM) 10K type strain sequencing project: providing services to taxonomists for standard genome sequencing and annotation.</title>
        <authorList>
            <consortium name="The Broad Institute Genomics Platform"/>
            <consortium name="The Broad Institute Genome Sequencing Center for Infectious Disease"/>
            <person name="Wu L."/>
            <person name="Ma J."/>
        </authorList>
    </citation>
    <scope>NUCLEOTIDE SEQUENCE [LARGE SCALE GENOMIC DNA]</scope>
    <source>
        <strain evidence="2">CGMCC 1.12769</strain>
    </source>
</reference>
<name>A0ABQ1YRV5_9BACL</name>
<dbReference type="EMBL" id="BMFT01000003">
    <property type="protein sequence ID" value="GGH34619.1"/>
    <property type="molecule type" value="Genomic_DNA"/>
</dbReference>
<accession>A0ABQ1YRV5</accession>
<proteinExistence type="predicted"/>
<organism evidence="1 2">
    <name type="scientific">Paenibacillus segetis</name>
    <dbReference type="NCBI Taxonomy" id="1325360"/>
    <lineage>
        <taxon>Bacteria</taxon>
        <taxon>Bacillati</taxon>
        <taxon>Bacillota</taxon>
        <taxon>Bacilli</taxon>
        <taxon>Bacillales</taxon>
        <taxon>Paenibacillaceae</taxon>
        <taxon>Paenibacillus</taxon>
    </lineage>
</organism>
<keyword evidence="2" id="KW-1185">Reference proteome</keyword>
<gene>
    <name evidence="1" type="ORF">GCM10008013_40490</name>
</gene>
<sequence>MKDRHLDAVSWDFLTFWDKEPVPLSLSVIIINTSMAQKFDFHSSFWLTNREIDRDREEEDDETSSKCCGI</sequence>
<evidence type="ECO:0000313" key="2">
    <source>
        <dbReference type="Proteomes" id="UP000659344"/>
    </source>
</evidence>
<evidence type="ECO:0000313" key="1">
    <source>
        <dbReference type="EMBL" id="GGH34619.1"/>
    </source>
</evidence>